<name>A0A8H4PKH0_9HYPO</name>
<proteinExistence type="predicted"/>
<dbReference type="Pfam" id="PF12796">
    <property type="entry name" value="Ank_2"/>
    <property type="match status" value="1"/>
</dbReference>
<dbReference type="AlphaFoldDB" id="A0A8H4PKH0"/>
<evidence type="ECO:0000259" key="4">
    <source>
        <dbReference type="Pfam" id="PF00646"/>
    </source>
</evidence>
<protein>
    <submittedName>
        <fullName evidence="5">Ankyrin repeat</fullName>
    </submittedName>
</protein>
<reference evidence="5 6" key="1">
    <citation type="submission" date="2020-01" db="EMBL/GenBank/DDBJ databases">
        <title>Identification and distribution of gene clusters putatively required for synthesis of sphingolipid metabolism inhibitors in phylogenetically diverse species of the filamentous fungus Fusarium.</title>
        <authorList>
            <person name="Kim H.-S."/>
            <person name="Busman M."/>
            <person name="Brown D.W."/>
            <person name="Divon H."/>
            <person name="Uhlig S."/>
            <person name="Proctor R.H."/>
        </authorList>
    </citation>
    <scope>NUCLEOTIDE SEQUENCE [LARGE SCALE GENOMIC DNA]</scope>
    <source>
        <strain evidence="5 6">NRRL 20459</strain>
    </source>
</reference>
<dbReference type="InterPro" id="IPR002110">
    <property type="entry name" value="Ankyrin_rpt"/>
</dbReference>
<evidence type="ECO:0000313" key="6">
    <source>
        <dbReference type="Proteomes" id="UP000554235"/>
    </source>
</evidence>
<evidence type="ECO:0000256" key="3">
    <source>
        <dbReference type="PROSITE-ProRule" id="PRU00023"/>
    </source>
</evidence>
<dbReference type="Proteomes" id="UP000554235">
    <property type="component" value="Unassembled WGS sequence"/>
</dbReference>
<dbReference type="InterPro" id="IPR001810">
    <property type="entry name" value="F-box_dom"/>
</dbReference>
<evidence type="ECO:0000256" key="1">
    <source>
        <dbReference type="ARBA" id="ARBA00022737"/>
    </source>
</evidence>
<organism evidence="5 6">
    <name type="scientific">Fusarium albosuccineum</name>
    <dbReference type="NCBI Taxonomy" id="1237068"/>
    <lineage>
        <taxon>Eukaryota</taxon>
        <taxon>Fungi</taxon>
        <taxon>Dikarya</taxon>
        <taxon>Ascomycota</taxon>
        <taxon>Pezizomycotina</taxon>
        <taxon>Sordariomycetes</taxon>
        <taxon>Hypocreomycetidae</taxon>
        <taxon>Hypocreales</taxon>
        <taxon>Nectriaceae</taxon>
        <taxon>Fusarium</taxon>
        <taxon>Fusarium decemcellulare species complex</taxon>
    </lineage>
</organism>
<evidence type="ECO:0000313" key="5">
    <source>
        <dbReference type="EMBL" id="KAF4467882.1"/>
    </source>
</evidence>
<dbReference type="SMART" id="SM00248">
    <property type="entry name" value="ANK"/>
    <property type="match status" value="3"/>
</dbReference>
<dbReference type="PANTHER" id="PTHR24198:SF165">
    <property type="entry name" value="ANKYRIN REPEAT-CONTAINING PROTEIN-RELATED"/>
    <property type="match status" value="1"/>
</dbReference>
<dbReference type="SUPFAM" id="SSF48403">
    <property type="entry name" value="Ankyrin repeat"/>
    <property type="match status" value="1"/>
</dbReference>
<keyword evidence="6" id="KW-1185">Reference proteome</keyword>
<dbReference type="Gene3D" id="1.25.40.20">
    <property type="entry name" value="Ankyrin repeat-containing domain"/>
    <property type="match status" value="2"/>
</dbReference>
<dbReference type="PROSITE" id="PS50297">
    <property type="entry name" value="ANK_REP_REGION"/>
    <property type="match status" value="1"/>
</dbReference>
<comment type="caution">
    <text evidence="5">The sequence shown here is derived from an EMBL/GenBank/DDBJ whole genome shotgun (WGS) entry which is preliminary data.</text>
</comment>
<sequence length="311" mass="34758">MILSLPQELVCMIAELCSLGDQASLSCSCRRLCEICIRILYRNDIKNYRSSSVFHAIVHSFDERDTLAILAAAEANGVDFKRCQSASEHRLPPRYRLDATLYSPLHLAARRGRDDVISFLLDRGLLPDSPGNTEGSEKTPLMEAILSHQESTAILLVRHGASIGLRPPNLEAFHAAVRRDLVCLVRVIIEQEGLDVNTDFGYGCTPLVLAACHRRERMARTLLSMGAQAMPTMRRFCQDHAFVSVLFMLDSCPMLMGNPLRVWEVLELVTLITEQRVSPIHKNQQVLALERSLKFLDEAWPRNCGGSAFAA</sequence>
<dbReference type="Pfam" id="PF00646">
    <property type="entry name" value="F-box"/>
    <property type="match status" value="1"/>
</dbReference>
<accession>A0A8H4PKH0</accession>
<feature type="repeat" description="ANK" evidence="3">
    <location>
        <begin position="100"/>
        <end position="132"/>
    </location>
</feature>
<dbReference type="PANTHER" id="PTHR24198">
    <property type="entry name" value="ANKYRIN REPEAT AND PROTEIN KINASE DOMAIN-CONTAINING PROTEIN"/>
    <property type="match status" value="1"/>
</dbReference>
<dbReference type="InterPro" id="IPR036770">
    <property type="entry name" value="Ankyrin_rpt-contain_sf"/>
</dbReference>
<feature type="domain" description="F-box" evidence="4">
    <location>
        <begin position="2"/>
        <end position="36"/>
    </location>
</feature>
<evidence type="ECO:0000256" key="2">
    <source>
        <dbReference type="ARBA" id="ARBA00023043"/>
    </source>
</evidence>
<keyword evidence="1" id="KW-0677">Repeat</keyword>
<gene>
    <name evidence="5" type="ORF">FALBO_5252</name>
</gene>
<dbReference type="OrthoDB" id="341259at2759"/>
<dbReference type="Pfam" id="PF00023">
    <property type="entry name" value="Ank"/>
    <property type="match status" value="1"/>
</dbReference>
<keyword evidence="2 3" id="KW-0040">ANK repeat</keyword>
<dbReference type="PROSITE" id="PS50088">
    <property type="entry name" value="ANK_REPEAT"/>
    <property type="match status" value="1"/>
</dbReference>
<dbReference type="EMBL" id="JAADYS010000684">
    <property type="protein sequence ID" value="KAF4467882.1"/>
    <property type="molecule type" value="Genomic_DNA"/>
</dbReference>